<accession>A0ACC2LZ77</accession>
<organism evidence="1 2">
    <name type="scientific">Persea americana</name>
    <name type="common">Avocado</name>
    <dbReference type="NCBI Taxonomy" id="3435"/>
    <lineage>
        <taxon>Eukaryota</taxon>
        <taxon>Viridiplantae</taxon>
        <taxon>Streptophyta</taxon>
        <taxon>Embryophyta</taxon>
        <taxon>Tracheophyta</taxon>
        <taxon>Spermatophyta</taxon>
        <taxon>Magnoliopsida</taxon>
        <taxon>Magnoliidae</taxon>
        <taxon>Laurales</taxon>
        <taxon>Lauraceae</taxon>
        <taxon>Persea</taxon>
    </lineage>
</organism>
<dbReference type="Proteomes" id="UP001234297">
    <property type="component" value="Chromosome 3"/>
</dbReference>
<gene>
    <name evidence="1" type="ORF">MRB53_012987</name>
</gene>
<proteinExistence type="predicted"/>
<evidence type="ECO:0000313" key="1">
    <source>
        <dbReference type="EMBL" id="KAJ8638720.1"/>
    </source>
</evidence>
<dbReference type="EMBL" id="CM056811">
    <property type="protein sequence ID" value="KAJ8638720.1"/>
    <property type="molecule type" value="Genomic_DNA"/>
</dbReference>
<sequence>MRCCGSFFLFIYVLVIFCYGFGGVERGRYVAQSAPVGRIIVVDKSGHGDFTTIQSAINSVPSGNRQWIRISVRPGIYREKVTITPDKQYIVLEGQSNPRTIISWESAIDTLTSATFSALADNFIAKWIHFENTYNYQNTKNAMKPAVAALISGDKSAFYYCGFYGVQDTLWDSAGRHFFYECRIEGAVDFIFGAGQSIYENCYIIVEARGVVGPGYVTAQGRNNPNDASAFVFKSCYLEGNGKGWHAWNYGNTVATISYSEQGCRGEGSDMSRRVAWEKKLNHSELTQLTSQSFIDCEGWLQQQPQ</sequence>
<evidence type="ECO:0000313" key="2">
    <source>
        <dbReference type="Proteomes" id="UP001234297"/>
    </source>
</evidence>
<protein>
    <submittedName>
        <fullName evidence="1">Uncharacterized protein</fullName>
    </submittedName>
</protein>
<keyword evidence="2" id="KW-1185">Reference proteome</keyword>
<name>A0ACC2LZ77_PERAE</name>
<comment type="caution">
    <text evidence="1">The sequence shown here is derived from an EMBL/GenBank/DDBJ whole genome shotgun (WGS) entry which is preliminary data.</text>
</comment>
<reference evidence="1 2" key="1">
    <citation type="journal article" date="2022" name="Hortic Res">
        <title>A haplotype resolved chromosomal level avocado genome allows analysis of novel avocado genes.</title>
        <authorList>
            <person name="Nath O."/>
            <person name="Fletcher S.J."/>
            <person name="Hayward A."/>
            <person name="Shaw L.M."/>
            <person name="Masouleh A.K."/>
            <person name="Furtado A."/>
            <person name="Henry R.J."/>
            <person name="Mitter N."/>
        </authorList>
    </citation>
    <scope>NUCLEOTIDE SEQUENCE [LARGE SCALE GENOMIC DNA]</scope>
    <source>
        <strain evidence="2">cv. Hass</strain>
    </source>
</reference>